<evidence type="ECO:0000313" key="1">
    <source>
        <dbReference type="EMBL" id="GME95648.1"/>
    </source>
</evidence>
<proteinExistence type="predicted"/>
<sequence>MRSKFLEKLHLTGHSSSNSLNSSSKSSIQSIQSNHSTLTPSTSNLNLNPINSSEEIYFNNSIDNNSINNNNSNNNNNTNNNNTNNNNTNNNSSSNQILNSLKKREGSIQNLSSQQIKKPNMDQSTNQNLTPTHSGTNNSAVVQTLIGNTTNTTSDNTTTTTNNNNNNTNNNTHASNVAGTTPDHIQQSLHNTTPMSNHAIAAAAAVGAPSHHNNNPNVPTLQSSNIQQQQQHHHQQQQLQQQHQLQQQSQQHHQYPKEITAEQQQQLNYLQHMPSYRAIIQPNYAQLQKMGFTGGSLLPQRSTVSKDKYSLKDFQIMRTLGTGSFGRVHLVRSVHNGRYYAIKVLKKAQVMRMKQVEHTNDERRMLKLVEHPFLIRMWGTYQDAKNLFMVMDYIEGGELFSLLRKSQRFPNPVAKFYAAEVTLALEYLHSHNIIYRDLKPENILLDRNGHIKITDFGFAKEVETVTWTLCGTPDYIAPEVITTKAYNKSVDWWSLGILIFEMLAGYTPFYDQTPMKTYEKILAGKVHYPSHFHPDAVDLLAKLITADLTRRLGNLQNGPADIRNHPWFAEVVWEKLLLKDIETPYEPPITAGVGDTSLFDHYPEEQLDYGAGGEDPYAKYFVDF</sequence>
<dbReference type="EMBL" id="BSXV01002404">
    <property type="protein sequence ID" value="GME95648.1"/>
    <property type="molecule type" value="Genomic_DNA"/>
</dbReference>
<evidence type="ECO:0000313" key="2">
    <source>
        <dbReference type="Proteomes" id="UP001165101"/>
    </source>
</evidence>
<dbReference type="Proteomes" id="UP001165101">
    <property type="component" value="Unassembled WGS sequence"/>
</dbReference>
<keyword evidence="2" id="KW-1185">Reference proteome</keyword>
<gene>
    <name evidence="1" type="ORF">Cboi01_000399500</name>
</gene>
<reference evidence="1" key="1">
    <citation type="submission" date="2023-04" db="EMBL/GenBank/DDBJ databases">
        <title>Candida boidinii NBRC 1967.</title>
        <authorList>
            <person name="Ichikawa N."/>
            <person name="Sato H."/>
            <person name="Tonouchi N."/>
        </authorList>
    </citation>
    <scope>NUCLEOTIDE SEQUENCE</scope>
    <source>
        <strain evidence="1">NBRC 1967</strain>
    </source>
</reference>
<organism evidence="1 2">
    <name type="scientific">Candida boidinii</name>
    <name type="common">Yeast</name>
    <dbReference type="NCBI Taxonomy" id="5477"/>
    <lineage>
        <taxon>Eukaryota</taxon>
        <taxon>Fungi</taxon>
        <taxon>Dikarya</taxon>
        <taxon>Ascomycota</taxon>
        <taxon>Saccharomycotina</taxon>
        <taxon>Pichiomycetes</taxon>
        <taxon>Pichiales</taxon>
        <taxon>Pichiaceae</taxon>
        <taxon>Ogataea</taxon>
        <taxon>Ogataea/Candida clade</taxon>
    </lineage>
</organism>
<accession>A0ACB5TVD8</accession>
<protein>
    <submittedName>
        <fullName evidence="1">Unnamed protein product</fullName>
    </submittedName>
</protein>
<name>A0ACB5TVD8_CANBO</name>
<comment type="caution">
    <text evidence="1">The sequence shown here is derived from an EMBL/GenBank/DDBJ whole genome shotgun (WGS) entry which is preliminary data.</text>
</comment>